<dbReference type="EMBL" id="CM039173">
    <property type="protein sequence ID" value="KAH9771355.1"/>
    <property type="molecule type" value="Genomic_DNA"/>
</dbReference>
<evidence type="ECO:0000313" key="2">
    <source>
        <dbReference type="Proteomes" id="UP000829398"/>
    </source>
</evidence>
<evidence type="ECO:0000313" key="1">
    <source>
        <dbReference type="EMBL" id="KAH9771355.1"/>
    </source>
</evidence>
<dbReference type="Proteomes" id="UP000829398">
    <property type="component" value="Chromosome 4"/>
</dbReference>
<protein>
    <submittedName>
        <fullName evidence="1">Integrase catalytic domain-containing protein</fullName>
    </submittedName>
</protein>
<name>A0ACB8LE63_CITSI</name>
<keyword evidence="2" id="KW-1185">Reference proteome</keyword>
<sequence length="1383" mass="157883">MAEASSSSLSARTTVTNAKFEVEKFDGTNNFGMWQCEVLDVLCQQELDIAFEEKPDVMDDKEWIKINRQACGTIRLCLAKDQKYSVMRETSAKKLWETLEEKYMKKSLENMLYMKKKLYRFTYTHGMSMNNHVNSFNKILADLLNLDKRFEDEDKTLLLLNSLPDEYDHLTTTLLHGKDNVTFDAICSALYNSETRKKDRKDHRDTVAEALTARGRSQSRKPGKRNKSKGRPAKDECTFCREKGHWKKNCPKLQNGKATSDACVAEHDEESDFSLVDMTLICHSDEWILDSGCTYHMCPNKGWFSNFKELDGRVIFMGNDNACKTMGICTIQLKNHDGSIQVLTDVRYVPSLKKNFILLGVLESKGLIISLRDELLKIVVGALTIMKGTRRNNLVVFMGNDNACKTMGICTIQLKNHDGSIQILTDVRYVPSLKKNFISLGVLESKGLIIALRDELLKIVAGALTIMKGTKRNNLYYFQGSTVIGSASPVSGKDADSEATKLWHMRLGHAGKKALQTLAKQGLLKGTNSCKLEFCEHCVLGKQTRVKFGSAIHDTKGILDYVHSDVWGPTKTASLGGMHYFITFVDDYSRKVWVYLMKNKNEVLGIFLKWKKMVETQTGRKIKRLRSDNGGEYKNDQFLQICQDEGIVRHFTVRDTPQQNGVAKRMNRTILEKVRCMLSNAGLNKEFWAEAVVYACHLINRLPSTAIEGRTPMEMWTGKPATDYNSLHVFGSTAYYHVKESKLDPRAKKALFMGIIGGVKGYHLWCPITKKIIFSRDVTFDESAMLKQKDSQEDDKTSSILQQVEFEKVKADPAGVDEMDNDSPSTENDKEVLTHEPSQQQDSIAYRRPHREIRKPARFVDMVAYALPIVDDDVPSTYREAVSNPESIQWKKAMNEEMQSLHKNETWELVTLPKEKKAIGCKWVYTKKEGFPRKNEIRYKARLVAKGYAQKEGIDYNEVFSLVVKHSSIRILLAMVVQFDIELVQLDVITAFLHSDLEEEIYMTQPDGFKVAGKENWVCKLTKSLYGLKQSPRQWYTRNKFDHCVYFRKLQEGFFIYLLLYVDDMLIASKSKDEIEKLKTQLNQEFEMKDLGEAKKILGMEICRDRARGKVSLSQKQYLKKVLQQFGMTEQTKPVSTPLASHFKLSTQLSPSTDAEREYMLQVLYSNAVGSLMYAMVCTRPDISHAVGIVSRYMHNPGKGHWQTVKWILRYIQKTMDVGLLFERDDTLGQGVIGYVDYDYVGDLDKRRSTTGYVFTFAGGPISWKSTLQSTVALSTTEAEYMAITEAVKEAIWLQGLLENLGLTQEHINVYCDSQSAIHLTKNQVYHARTKHIDVRFHFVREIVDDGKILLQKIKTAENPADMLTKVVTTIKFEHCLNLINIL</sequence>
<comment type="caution">
    <text evidence="1">The sequence shown here is derived from an EMBL/GenBank/DDBJ whole genome shotgun (WGS) entry which is preliminary data.</text>
</comment>
<organism evidence="1 2">
    <name type="scientific">Citrus sinensis</name>
    <name type="common">Sweet orange</name>
    <name type="synonym">Citrus aurantium var. sinensis</name>
    <dbReference type="NCBI Taxonomy" id="2711"/>
    <lineage>
        <taxon>Eukaryota</taxon>
        <taxon>Viridiplantae</taxon>
        <taxon>Streptophyta</taxon>
        <taxon>Embryophyta</taxon>
        <taxon>Tracheophyta</taxon>
        <taxon>Spermatophyta</taxon>
        <taxon>Magnoliopsida</taxon>
        <taxon>eudicotyledons</taxon>
        <taxon>Gunneridae</taxon>
        <taxon>Pentapetalae</taxon>
        <taxon>rosids</taxon>
        <taxon>malvids</taxon>
        <taxon>Sapindales</taxon>
        <taxon>Rutaceae</taxon>
        <taxon>Aurantioideae</taxon>
        <taxon>Citrus</taxon>
    </lineage>
</organism>
<accession>A0ACB8LE63</accession>
<reference evidence="2" key="1">
    <citation type="journal article" date="2023" name="Hortic. Res.">
        <title>A chromosome-level phased genome enabling allele-level studies in sweet orange: a case study on citrus Huanglongbing tolerance.</title>
        <authorList>
            <person name="Wu B."/>
            <person name="Yu Q."/>
            <person name="Deng Z."/>
            <person name="Duan Y."/>
            <person name="Luo F."/>
            <person name="Gmitter F. Jr."/>
        </authorList>
    </citation>
    <scope>NUCLEOTIDE SEQUENCE [LARGE SCALE GENOMIC DNA]</scope>
    <source>
        <strain evidence="2">cv. Valencia</strain>
    </source>
</reference>
<gene>
    <name evidence="1" type="ORF">KPL71_012675</name>
</gene>
<proteinExistence type="predicted"/>